<evidence type="ECO:0000313" key="8">
    <source>
        <dbReference type="Proteomes" id="UP000594260"/>
    </source>
</evidence>
<keyword evidence="3" id="KW-0175">Coiled coil</keyword>
<dbReference type="AlphaFoldDB" id="A0A7M7KPX8"/>
<evidence type="ECO:0000256" key="3">
    <source>
        <dbReference type="SAM" id="Coils"/>
    </source>
</evidence>
<keyword evidence="8" id="KW-1185">Reference proteome</keyword>
<feature type="compositionally biased region" description="Polar residues" evidence="4">
    <location>
        <begin position="215"/>
        <end position="229"/>
    </location>
</feature>
<dbReference type="GeneID" id="111253597"/>
<feature type="compositionally biased region" description="Basic and acidic residues" evidence="4">
    <location>
        <begin position="26"/>
        <end position="101"/>
    </location>
</feature>
<feature type="compositionally biased region" description="Low complexity" evidence="4">
    <location>
        <begin position="664"/>
        <end position="677"/>
    </location>
</feature>
<dbReference type="PANTHER" id="PTHR21737:SF4">
    <property type="entry name" value="SPLICING FACTOR CACTIN"/>
    <property type="match status" value="1"/>
</dbReference>
<feature type="region of interest" description="Disordered" evidence="4">
    <location>
        <begin position="620"/>
        <end position="646"/>
    </location>
</feature>
<dbReference type="KEGG" id="vde:111253597"/>
<organism evidence="7 8">
    <name type="scientific">Varroa destructor</name>
    <name type="common">Honeybee mite</name>
    <dbReference type="NCBI Taxonomy" id="109461"/>
    <lineage>
        <taxon>Eukaryota</taxon>
        <taxon>Metazoa</taxon>
        <taxon>Ecdysozoa</taxon>
        <taxon>Arthropoda</taxon>
        <taxon>Chelicerata</taxon>
        <taxon>Arachnida</taxon>
        <taxon>Acari</taxon>
        <taxon>Parasitiformes</taxon>
        <taxon>Mesostigmata</taxon>
        <taxon>Gamasina</taxon>
        <taxon>Dermanyssoidea</taxon>
        <taxon>Varroidae</taxon>
        <taxon>Varroa</taxon>
    </lineage>
</organism>
<evidence type="ECO:0000256" key="2">
    <source>
        <dbReference type="ARBA" id="ARBA00034534"/>
    </source>
</evidence>
<feature type="region of interest" description="Disordered" evidence="4">
    <location>
        <begin position="664"/>
        <end position="684"/>
    </location>
</feature>
<dbReference type="InterPro" id="IPR018816">
    <property type="entry name" value="Cactin_central"/>
</dbReference>
<sequence>MGSSRRRGCRSSSSPTDSTRSGSDSDEGRSWRRERSSKDYRQIEKTLDSQKDERSCSTSRRKDVDNAVERSRSSPEYRGHNKGSQKDGNRRSPEGSIEKHLVKERKRSSSRCRRNTTRCRSRDRGQSLAESNRASKERNRSRERLERPQYKSTFRYCGQKDSRRDRTDSKERRHHKSNLRESPHERRNKSEHEKKTRGDSTCESETCDKYYATKYEQSSQGKSSRQQLAPRSRSTSDASRSTSYEQDCDEEKTKTERRHKDAMSKGEREKYSEFLKEEEVRRKEEKKRLKQLMKERETPEQKRARRLAKKEAKERKRKQEMGWDEEYAGYTNHDNPFGDSNLLQTFKWTKKLEKEGFKDIKDEELERMNRRKREEQRQELEKVKERRLERERERAERDAAIEMEQRQREGAQFEQWAAQEDSFHLQQAKLRSKIRIEDGRAKPIDLLARYISAEEEDFSVDMIEPYLYLNGLTLDDFEDLIEDISVYMRLESKKNQEYWNDIRIIVDEEVRQLNNEEKNALDDRSGRSAISTEVSSEIVSVFKGKTPKQLEVLKGQIELKLSNKAPGLDVAYWETLLSRLRSYMARARLRERHEENLRKKLEQLKMEQGVAEEEHIASRYTCAEGSSSPRTGQDEGSQTSERGELDPLQQSIEDYHAGRYTPTLLTTQELEPGTLLTDPDEDEQRREIRKMMLRSSGTAKLTRIEEEFEREARKGMDSDEARFSVEENLVDSQSYQWSDKWRPRKPRYFNRVHTGFEWNKYNQTHYDIDNPPPKIVQGYKFNIFYPDLIDKNKTPQYFLIPCKDNTDFSILRFHAGPPYEDIAFKVVNREWEYSYKKGFRCQFHNDIFQLWFHFKRYRYRR</sequence>
<evidence type="ECO:0000259" key="5">
    <source>
        <dbReference type="Pfam" id="PF09732"/>
    </source>
</evidence>
<dbReference type="OrthoDB" id="265955at2759"/>
<dbReference type="CTD" id="58509"/>
<dbReference type="GO" id="GO:0005681">
    <property type="term" value="C:spliceosomal complex"/>
    <property type="evidence" value="ECO:0007669"/>
    <property type="project" value="TreeGrafter"/>
</dbReference>
<feature type="coiled-coil region" evidence="3">
    <location>
        <begin position="587"/>
        <end position="614"/>
    </location>
</feature>
<feature type="compositionally biased region" description="Basic and acidic residues" evidence="4">
    <location>
        <begin position="158"/>
        <end position="171"/>
    </location>
</feature>
<dbReference type="GO" id="GO:0005737">
    <property type="term" value="C:cytoplasm"/>
    <property type="evidence" value="ECO:0007669"/>
    <property type="project" value="TreeGrafter"/>
</dbReference>
<dbReference type="OMA" id="HIDFWND"/>
<feature type="compositionally biased region" description="Polar residues" evidence="4">
    <location>
        <begin position="624"/>
        <end position="640"/>
    </location>
</feature>
<reference evidence="7" key="1">
    <citation type="submission" date="2021-01" db="UniProtKB">
        <authorList>
            <consortium name="EnsemblMetazoa"/>
        </authorList>
    </citation>
    <scope>IDENTIFICATION</scope>
</reference>
<dbReference type="PANTHER" id="PTHR21737">
    <property type="entry name" value="POLYGLUTAMINE BINDING PROTEIN 1/MARVEL MEMBRANE-ASSOCIATING DOMAIN CONTAINING 3"/>
    <property type="match status" value="1"/>
</dbReference>
<feature type="compositionally biased region" description="Low complexity" evidence="4">
    <location>
        <begin position="10"/>
        <end position="22"/>
    </location>
</feature>
<proteinExistence type="inferred from homology"/>
<dbReference type="Pfam" id="PF09732">
    <property type="entry name" value="CactinC_cactus"/>
    <property type="match status" value="1"/>
</dbReference>
<feature type="compositionally biased region" description="Basic and acidic residues" evidence="4">
    <location>
        <begin position="178"/>
        <end position="200"/>
    </location>
</feature>
<evidence type="ECO:0000313" key="7">
    <source>
        <dbReference type="EnsemblMetazoa" id="XP_022668977"/>
    </source>
</evidence>
<name>A0A7M7KPX8_VARDE</name>
<dbReference type="FunCoup" id="A0A7M7KPX8">
    <property type="interactions" value="1746"/>
</dbReference>
<evidence type="ECO:0000256" key="4">
    <source>
        <dbReference type="SAM" id="MobiDB-lite"/>
    </source>
</evidence>
<feature type="compositionally biased region" description="Basic and acidic residues" evidence="4">
    <location>
        <begin position="251"/>
        <end position="302"/>
    </location>
</feature>
<dbReference type="Proteomes" id="UP000594260">
    <property type="component" value="Unplaced"/>
</dbReference>
<dbReference type="Pfam" id="PF10312">
    <property type="entry name" value="Cactin_mid"/>
    <property type="match status" value="1"/>
</dbReference>
<evidence type="ECO:0000256" key="1">
    <source>
        <dbReference type="ARBA" id="ARBA00006895"/>
    </source>
</evidence>
<dbReference type="RefSeq" id="XP_022668977.1">
    <property type="nucleotide sequence ID" value="XM_022813242.1"/>
</dbReference>
<dbReference type="InterPro" id="IPR019134">
    <property type="entry name" value="Cactin_C"/>
</dbReference>
<dbReference type="EnsemblMetazoa" id="XM_022813242">
    <property type="protein sequence ID" value="XP_022668977"/>
    <property type="gene ID" value="LOC111253597"/>
</dbReference>
<feature type="compositionally biased region" description="Low complexity" evidence="4">
    <location>
        <begin position="231"/>
        <end position="243"/>
    </location>
</feature>
<comment type="similarity">
    <text evidence="1">Belongs to the CACTIN family.</text>
</comment>
<accession>A0A7M7KPX8</accession>
<dbReference type="InParanoid" id="A0A7M7KPX8"/>
<dbReference type="SMART" id="SM01050">
    <property type="entry name" value="CactinC_cactus"/>
    <property type="match status" value="1"/>
</dbReference>
<feature type="compositionally biased region" description="Basic and acidic residues" evidence="4">
    <location>
        <begin position="133"/>
        <end position="149"/>
    </location>
</feature>
<protein>
    <recommendedName>
        <fullName evidence="2">Splicing factor Cactin</fullName>
    </recommendedName>
</protein>
<feature type="region of interest" description="Disordered" evidence="4">
    <location>
        <begin position="1"/>
        <end position="324"/>
    </location>
</feature>
<feature type="coiled-coil region" evidence="3">
    <location>
        <begin position="358"/>
        <end position="405"/>
    </location>
</feature>
<feature type="compositionally biased region" description="Basic and acidic residues" evidence="4">
    <location>
        <begin position="309"/>
        <end position="321"/>
    </location>
</feature>
<feature type="compositionally biased region" description="Basic residues" evidence="4">
    <location>
        <begin position="102"/>
        <end position="119"/>
    </location>
</feature>
<feature type="domain" description="Splicing factor cactin central" evidence="6">
    <location>
        <begin position="406"/>
        <end position="593"/>
    </location>
</feature>
<feature type="domain" description="Splicing factor Cactin C-terminal" evidence="5">
    <location>
        <begin position="737"/>
        <end position="861"/>
    </location>
</feature>
<dbReference type="GO" id="GO:0045292">
    <property type="term" value="P:mRNA cis splicing, via spliceosome"/>
    <property type="evidence" value="ECO:0007669"/>
    <property type="project" value="TreeGrafter"/>
</dbReference>
<evidence type="ECO:0000259" key="6">
    <source>
        <dbReference type="Pfam" id="PF10312"/>
    </source>
</evidence>